<protein>
    <submittedName>
        <fullName evidence="10">Translation initiation factor IF-2-like</fullName>
    </submittedName>
</protein>
<reference evidence="10" key="3">
    <citation type="submission" date="2025-08" db="UniProtKB">
        <authorList>
            <consortium name="RefSeq"/>
        </authorList>
    </citation>
    <scope>IDENTIFICATION</scope>
    <source>
        <strain evidence="10">17A/GY</strain>
        <tissue evidence="10">Liver</tissue>
    </source>
</reference>
<accession>A0A9J7H4M9</accession>
<evidence type="ECO:0000259" key="8">
    <source>
        <dbReference type="PROSITE" id="PS50994"/>
    </source>
</evidence>
<dbReference type="InterPro" id="IPR012337">
    <property type="entry name" value="RNaseH-like_sf"/>
</dbReference>
<dbReference type="Gene3D" id="2.30.30.850">
    <property type="match status" value="1"/>
</dbReference>
<dbReference type="PROSITE" id="PS50994">
    <property type="entry name" value="INTEGRASE"/>
    <property type="match status" value="1"/>
</dbReference>
<dbReference type="GO" id="GO:0003676">
    <property type="term" value="F:nucleic acid binding"/>
    <property type="evidence" value="ECO:0007669"/>
    <property type="project" value="InterPro"/>
</dbReference>
<feature type="compositionally biased region" description="Low complexity" evidence="7">
    <location>
        <begin position="284"/>
        <end position="295"/>
    </location>
</feature>
<feature type="compositionally biased region" description="Polar residues" evidence="7">
    <location>
        <begin position="308"/>
        <end position="321"/>
    </location>
</feature>
<dbReference type="GeneID" id="118239113"/>
<dbReference type="AlphaFoldDB" id="A0A9J7H4M9"/>
<dbReference type="InterPro" id="IPR001584">
    <property type="entry name" value="Integrase_cat-core"/>
</dbReference>
<evidence type="ECO:0000313" key="10">
    <source>
        <dbReference type="RefSeq" id="XP_035302985.1"/>
    </source>
</evidence>
<name>A0A9J7H4M9_CRIGR</name>
<keyword evidence="5" id="KW-0378">Hydrolase</keyword>
<dbReference type="KEGG" id="cge:118239113"/>
<keyword evidence="1" id="KW-0808">Transferase</keyword>
<evidence type="ECO:0000256" key="4">
    <source>
        <dbReference type="ARBA" id="ARBA00022759"/>
    </source>
</evidence>
<dbReference type="RefSeq" id="XP_035302985.1">
    <property type="nucleotide sequence ID" value="XM_035447094.1"/>
</dbReference>
<dbReference type="PANTHER" id="PTHR41694:SF5">
    <property type="entry name" value="RIBONUCLEASE H"/>
    <property type="match status" value="1"/>
</dbReference>
<keyword evidence="9" id="KW-1185">Reference proteome</keyword>
<evidence type="ECO:0000256" key="5">
    <source>
        <dbReference type="ARBA" id="ARBA00022801"/>
    </source>
</evidence>
<dbReference type="PANTHER" id="PTHR41694">
    <property type="entry name" value="ENDOGENOUS RETROVIRUS GROUP K MEMBER POL PROTEIN"/>
    <property type="match status" value="1"/>
</dbReference>
<dbReference type="GO" id="GO:0016787">
    <property type="term" value="F:hydrolase activity"/>
    <property type="evidence" value="ECO:0007669"/>
    <property type="project" value="UniProtKB-KW"/>
</dbReference>
<keyword evidence="2" id="KW-0548">Nucleotidyltransferase</keyword>
<dbReference type="Pfam" id="PF00665">
    <property type="entry name" value="rve"/>
    <property type="match status" value="1"/>
</dbReference>
<evidence type="ECO:0000256" key="3">
    <source>
        <dbReference type="ARBA" id="ARBA00022722"/>
    </source>
</evidence>
<evidence type="ECO:0000256" key="6">
    <source>
        <dbReference type="ARBA" id="ARBA00022918"/>
    </source>
</evidence>
<dbReference type="GO" id="GO:0004519">
    <property type="term" value="F:endonuclease activity"/>
    <property type="evidence" value="ECO:0007669"/>
    <property type="project" value="UniProtKB-KW"/>
</dbReference>
<feature type="compositionally biased region" description="Pro residues" evidence="7">
    <location>
        <begin position="225"/>
        <end position="237"/>
    </location>
</feature>
<keyword evidence="6" id="KW-0695">RNA-directed DNA polymerase</keyword>
<gene>
    <name evidence="10" type="primary">LOC118239113</name>
</gene>
<feature type="domain" description="Integrase catalytic" evidence="8">
    <location>
        <begin position="56"/>
        <end position="135"/>
    </location>
</feature>
<proteinExistence type="predicted"/>
<dbReference type="Proteomes" id="UP001108280">
    <property type="component" value="Chromosome 6"/>
</dbReference>
<reference evidence="9" key="1">
    <citation type="journal article" date="2018" name="Biotechnol. Bioeng.">
        <title>A reference genome of the Chinese hamster based on a hybrid assembly strategy.</title>
        <authorList>
            <person name="Rupp O."/>
            <person name="MacDonald M.L."/>
            <person name="Li S."/>
            <person name="Dhiman H."/>
            <person name="Polson S."/>
            <person name="Griep S."/>
            <person name="Heffner K."/>
            <person name="Hernandez I."/>
            <person name="Brinkrolf K."/>
            <person name="Jadhav V."/>
            <person name="Samoudi M."/>
            <person name="Hao H."/>
            <person name="Kingham B."/>
            <person name="Goesmann A."/>
            <person name="Betenbaugh M.J."/>
            <person name="Lewis N.E."/>
            <person name="Borth N."/>
            <person name="Lee K.H."/>
        </authorList>
    </citation>
    <scope>NUCLEOTIDE SEQUENCE [LARGE SCALE GENOMIC DNA]</scope>
    <source>
        <strain evidence="9">17A/GY</strain>
    </source>
</reference>
<dbReference type="Pfam" id="PF18697">
    <property type="entry name" value="MLVIN_C"/>
    <property type="match status" value="1"/>
</dbReference>
<reference evidence="9" key="2">
    <citation type="journal article" date="2020" name="Biotechnol. Bioeng.">
        <title>Chromosome-scale scaffolds for the Chinese hamster reference genome assembly to facilitate the study of the CHO epigenome.</title>
        <authorList>
            <person name="Hilliard W."/>
            <person name="MacDonald M."/>
            <person name="Lee K.H."/>
        </authorList>
    </citation>
    <scope>NUCLEOTIDE SEQUENCE [LARGE SCALE GENOMIC DNA]</scope>
    <source>
        <strain evidence="9">17A/GY</strain>
    </source>
</reference>
<evidence type="ECO:0000313" key="9">
    <source>
        <dbReference type="Proteomes" id="UP001108280"/>
    </source>
</evidence>
<evidence type="ECO:0000256" key="7">
    <source>
        <dbReference type="SAM" id="MobiDB-lite"/>
    </source>
</evidence>
<dbReference type="GO" id="GO:0015074">
    <property type="term" value="P:DNA integration"/>
    <property type="evidence" value="ECO:0007669"/>
    <property type="project" value="InterPro"/>
</dbReference>
<feature type="region of interest" description="Disordered" evidence="7">
    <location>
        <begin position="1"/>
        <end position="22"/>
    </location>
</feature>
<evidence type="ECO:0000256" key="2">
    <source>
        <dbReference type="ARBA" id="ARBA00022695"/>
    </source>
</evidence>
<feature type="region of interest" description="Disordered" evidence="7">
    <location>
        <begin position="221"/>
        <end position="333"/>
    </location>
</feature>
<dbReference type="GO" id="GO:0003964">
    <property type="term" value="F:RNA-directed DNA polymerase activity"/>
    <property type="evidence" value="ECO:0007669"/>
    <property type="project" value="UniProtKB-KW"/>
</dbReference>
<dbReference type="InterPro" id="IPR040643">
    <property type="entry name" value="MLVIN_C"/>
</dbReference>
<dbReference type="InterPro" id="IPR036397">
    <property type="entry name" value="RNaseH_sf"/>
</dbReference>
<dbReference type="Gene3D" id="3.30.420.10">
    <property type="entry name" value="Ribonuclease H-like superfamily/Ribonuclease H"/>
    <property type="match status" value="1"/>
</dbReference>
<sequence length="333" mass="35851">MDPPRAQKAKNPSTTGRTNLLYPQPQCSHPTDHQHLCPCAKVNTGRLKLPEGTRVRGERPGTNWEVDFTESRPGSFGNRYLLVFIDTFSGWTEAFPTKHETAQVVVKKILEEIFPRFGLPKVIGSDNGPAFVSQARLCALQIIQNQIWKPLAAVYQAGNPAVPHPFQIGDSVYIRRHQSKTLEPCWKGPYTVLLTTPTALKVDGIEAWVHASHAKKANTIENWPASPPAAALPPPFPVRARRAGPSAPPPPAPLTEQTFGIAAARARRRAPQGAPLHRARARGDPPGARGEAGAAPAPPAQPCPRGSRSGTGTINMQSGGSAQHCPRAARPGC</sequence>
<dbReference type="OrthoDB" id="9634777at2759"/>
<evidence type="ECO:0000256" key="1">
    <source>
        <dbReference type="ARBA" id="ARBA00022679"/>
    </source>
</evidence>
<keyword evidence="4" id="KW-0255">Endonuclease</keyword>
<organism evidence="9 10">
    <name type="scientific">Cricetulus griseus</name>
    <name type="common">Chinese hamster</name>
    <name type="synonym">Cricetulus barabensis griseus</name>
    <dbReference type="NCBI Taxonomy" id="10029"/>
    <lineage>
        <taxon>Eukaryota</taxon>
        <taxon>Metazoa</taxon>
        <taxon>Chordata</taxon>
        <taxon>Craniata</taxon>
        <taxon>Vertebrata</taxon>
        <taxon>Euteleostomi</taxon>
        <taxon>Mammalia</taxon>
        <taxon>Eutheria</taxon>
        <taxon>Euarchontoglires</taxon>
        <taxon>Glires</taxon>
        <taxon>Rodentia</taxon>
        <taxon>Myomorpha</taxon>
        <taxon>Muroidea</taxon>
        <taxon>Cricetidae</taxon>
        <taxon>Cricetinae</taxon>
        <taxon>Cricetulus</taxon>
    </lineage>
</organism>
<dbReference type="SUPFAM" id="SSF53098">
    <property type="entry name" value="Ribonuclease H-like"/>
    <property type="match status" value="1"/>
</dbReference>
<keyword evidence="3" id="KW-0540">Nuclease</keyword>